<dbReference type="EMBL" id="FMZA01000025">
    <property type="protein sequence ID" value="SDC97715.1"/>
    <property type="molecule type" value="Genomic_DNA"/>
</dbReference>
<feature type="domain" description="Aldehyde dehydrogenase" evidence="10">
    <location>
        <begin position="26"/>
        <end position="476"/>
    </location>
</feature>
<reference evidence="11 12" key="1">
    <citation type="submission" date="2016-10" db="EMBL/GenBank/DDBJ databases">
        <authorList>
            <person name="de Groot N.N."/>
        </authorList>
    </citation>
    <scope>NUCLEOTIDE SEQUENCE [LARGE SCALE GENOMIC DNA]</scope>
    <source>
        <strain evidence="11 12">DSM 45514</strain>
    </source>
</reference>
<dbReference type="Pfam" id="PF00171">
    <property type="entry name" value="Aldedh"/>
    <property type="match status" value="1"/>
</dbReference>
<feature type="active site" evidence="6">
    <location>
        <position position="289"/>
    </location>
</feature>
<evidence type="ECO:0000256" key="6">
    <source>
        <dbReference type="PIRSR" id="PIRSR036492-1"/>
    </source>
</evidence>
<sequence length="532" mass="58957">MILKRIVIIHMNVDHRRNGGEPMSVLEMWNPATAKKMGELKEAKKEDVEQAMAEAREAFTSWKEMPLAERLRFIKRLREEIVEQAPELAKKIAQDTGKVELEALMSDILPTVSTLKYYEKKAASILKTKQVPTPVTLIGRRSRVEYRPMGVVAVISPWNYPFMLSVIPVVSAMIAGNAVLFKPSEISPLTGQVIEELFSSLSLPKGVFRVLHGGKETGHHLVDAGPDKIFFTGSAATGRKIMAAAAEKLIPVDLELGGKDPMVVFADADLDRAVNGALWGAFTNAGQTCMAVERVYVESSVYDSFVQKVKEKTDQLRVGQPDDADIGSMTSPQQMEIVESHLKDATEKGARILCGGKRLNGETLHFEPTVLVDVDHSMKIMRDETFGPVLPIMPFSSEEEAVQLANETPYGLNASVWSKDREKAGRVAARINSGNVCVNDVMIGIANPHLPYGGNKDSGIGRYHGPEGLLTFVHPTSVLTHPGKKRRELNWFPYHPDQFKALRSLLHLLYGRRPLQGLKGLPKLTKEFFRSE</sequence>
<dbReference type="STRING" id="1236220.SAMN04488112_12511"/>
<dbReference type="PROSITE" id="PS00070">
    <property type="entry name" value="ALDEHYDE_DEHYDR_CYS"/>
    <property type="match status" value="1"/>
</dbReference>
<dbReference type="PANTHER" id="PTHR11699">
    <property type="entry name" value="ALDEHYDE DEHYDROGENASE-RELATED"/>
    <property type="match status" value="1"/>
</dbReference>
<dbReference type="CDD" id="cd07099">
    <property type="entry name" value="ALDH_DDALDH"/>
    <property type="match status" value="1"/>
</dbReference>
<evidence type="ECO:0000256" key="3">
    <source>
        <dbReference type="ARBA" id="ARBA00050326"/>
    </source>
</evidence>
<dbReference type="PIRSF" id="PIRSF036492">
    <property type="entry name" value="ALDH"/>
    <property type="match status" value="1"/>
</dbReference>
<evidence type="ECO:0000256" key="8">
    <source>
        <dbReference type="RuleBase" id="RU003345"/>
    </source>
</evidence>
<dbReference type="FunFam" id="3.40.605.10:FF:000007">
    <property type="entry name" value="NAD/NADP-dependent betaine aldehyde dehydrogenase"/>
    <property type="match status" value="1"/>
</dbReference>
<keyword evidence="2 5" id="KW-0560">Oxidoreductase</keyword>
<dbReference type="SUPFAM" id="SSF53720">
    <property type="entry name" value="ALDH-like"/>
    <property type="match status" value="1"/>
</dbReference>
<evidence type="ECO:0000256" key="7">
    <source>
        <dbReference type="PROSITE-ProRule" id="PRU10007"/>
    </source>
</evidence>
<evidence type="ECO:0000256" key="2">
    <source>
        <dbReference type="ARBA" id="ARBA00023002"/>
    </source>
</evidence>
<evidence type="ECO:0000313" key="11">
    <source>
        <dbReference type="EMBL" id="SDC97715.1"/>
    </source>
</evidence>
<comment type="similarity">
    <text evidence="1 5 8">Belongs to the aldehyde dehydrogenase family.</text>
</comment>
<accession>A0A1G6R0Z1</accession>
<evidence type="ECO:0000259" key="10">
    <source>
        <dbReference type="Pfam" id="PF00171"/>
    </source>
</evidence>
<dbReference type="Gene3D" id="3.40.309.10">
    <property type="entry name" value="Aldehyde Dehydrogenase, Chain A, domain 2"/>
    <property type="match status" value="1"/>
</dbReference>
<dbReference type="InterPro" id="IPR016162">
    <property type="entry name" value="Ald_DH_N"/>
</dbReference>
<dbReference type="AlphaFoldDB" id="A0A1G6R0Z1"/>
<dbReference type="InterPro" id="IPR016161">
    <property type="entry name" value="Ald_DH/histidinol_DH"/>
</dbReference>
<dbReference type="Gene3D" id="3.40.605.10">
    <property type="entry name" value="Aldehyde Dehydrogenase, Chain A, domain 1"/>
    <property type="match status" value="1"/>
</dbReference>
<feature type="coiled-coil region" evidence="9">
    <location>
        <begin position="34"/>
        <end position="65"/>
    </location>
</feature>
<dbReference type="InterPro" id="IPR016163">
    <property type="entry name" value="Ald_DH_C"/>
</dbReference>
<evidence type="ECO:0000256" key="9">
    <source>
        <dbReference type="SAM" id="Coils"/>
    </source>
</evidence>
<keyword evidence="9" id="KW-0175">Coiled coil</keyword>
<comment type="function">
    <text evidence="4">Part of the sulfo-TAL (or sulfo-SFT) pathway, a D-sulfoquinovose degradation pathway that produces sulfolactate (SL). Catalyzes the oxidation of 3-sulfolactaldehyde (SLA) to sulfolactate (SL).</text>
</comment>
<dbReference type="InterPro" id="IPR016160">
    <property type="entry name" value="Ald_DH_CS_CYS"/>
</dbReference>
<proteinExistence type="inferred from homology"/>
<dbReference type="InterPro" id="IPR012394">
    <property type="entry name" value="Aldehyde_DH_NAD(P)"/>
</dbReference>
<keyword evidence="12" id="KW-1185">Reference proteome</keyword>
<name>A0A1G6R0Z1_9BACL</name>
<gene>
    <name evidence="11" type="ORF">SAMN04488112_12511</name>
</gene>
<dbReference type="Proteomes" id="UP000199387">
    <property type="component" value="Unassembled WGS sequence"/>
</dbReference>
<dbReference type="PROSITE" id="PS00687">
    <property type="entry name" value="ALDEHYDE_DEHYDR_GLU"/>
    <property type="match status" value="1"/>
</dbReference>
<evidence type="ECO:0000313" key="12">
    <source>
        <dbReference type="Proteomes" id="UP000199387"/>
    </source>
</evidence>
<feature type="active site" evidence="6 7">
    <location>
        <position position="255"/>
    </location>
</feature>
<dbReference type="InterPro" id="IPR029510">
    <property type="entry name" value="Ald_DH_CS_GLU"/>
</dbReference>
<dbReference type="InterPro" id="IPR015590">
    <property type="entry name" value="Aldehyde_DH_dom"/>
</dbReference>
<dbReference type="FunFam" id="3.40.309.10:FF:000009">
    <property type="entry name" value="Aldehyde dehydrogenase A"/>
    <property type="match status" value="1"/>
</dbReference>
<dbReference type="GO" id="GO:0006081">
    <property type="term" value="P:aldehyde metabolic process"/>
    <property type="evidence" value="ECO:0007669"/>
    <property type="project" value="InterPro"/>
</dbReference>
<evidence type="ECO:0000256" key="4">
    <source>
        <dbReference type="ARBA" id="ARBA00054572"/>
    </source>
</evidence>
<comment type="catalytic activity">
    <reaction evidence="3">
        <text>(2S)-3-sulfolactaldehyde + NAD(+) + H2O = (2S)-3-sulfolactate + NADH + 2 H(+)</text>
        <dbReference type="Rhea" id="RHEA:47932"/>
        <dbReference type="ChEBI" id="CHEBI:15377"/>
        <dbReference type="ChEBI" id="CHEBI:15378"/>
        <dbReference type="ChEBI" id="CHEBI:57540"/>
        <dbReference type="ChEBI" id="CHEBI:57945"/>
        <dbReference type="ChEBI" id="CHEBI:61289"/>
        <dbReference type="ChEBI" id="CHEBI:90109"/>
        <dbReference type="EC" id="1.2.1.97"/>
    </reaction>
    <physiologicalReaction direction="left-to-right" evidence="3">
        <dbReference type="Rhea" id="RHEA:47933"/>
    </physiologicalReaction>
</comment>
<organism evidence="11 12">
    <name type="scientific">Melghirimyces thermohalophilus</name>
    <dbReference type="NCBI Taxonomy" id="1236220"/>
    <lineage>
        <taxon>Bacteria</taxon>
        <taxon>Bacillati</taxon>
        <taxon>Bacillota</taxon>
        <taxon>Bacilli</taxon>
        <taxon>Bacillales</taxon>
        <taxon>Thermoactinomycetaceae</taxon>
        <taxon>Melghirimyces</taxon>
    </lineage>
</organism>
<evidence type="ECO:0000256" key="5">
    <source>
        <dbReference type="PIRNR" id="PIRNR036492"/>
    </source>
</evidence>
<evidence type="ECO:0000256" key="1">
    <source>
        <dbReference type="ARBA" id="ARBA00009986"/>
    </source>
</evidence>
<dbReference type="GO" id="GO:0016620">
    <property type="term" value="F:oxidoreductase activity, acting on the aldehyde or oxo group of donors, NAD or NADP as acceptor"/>
    <property type="evidence" value="ECO:0007669"/>
    <property type="project" value="InterPro"/>
</dbReference>
<protein>
    <recommendedName>
        <fullName evidence="5">Aldehyde dehydrogenase</fullName>
    </recommendedName>
</protein>